<dbReference type="HOGENOM" id="CLU_115880_2_1_2"/>
<feature type="region of interest" description="Disordered" evidence="1">
    <location>
        <begin position="125"/>
        <end position="153"/>
    </location>
</feature>
<dbReference type="PIRSF" id="PIRSF021377">
    <property type="entry name" value="YtfJ"/>
    <property type="match status" value="1"/>
</dbReference>
<dbReference type="STRING" id="868131.MSWAN_0682"/>
<accession>F6D6K4</accession>
<evidence type="ECO:0000313" key="3">
    <source>
        <dbReference type="Proteomes" id="UP000009231"/>
    </source>
</evidence>
<evidence type="ECO:0000313" key="2">
    <source>
        <dbReference type="EMBL" id="AEG17717.1"/>
    </source>
</evidence>
<name>F6D6K4_METPW</name>
<reference evidence="2 3" key="1">
    <citation type="journal article" date="2014" name="Int. J. Syst. Evol. Microbiol.">
        <title>Methanobacterium paludis sp. nov. and a novel strain of Methanobacterium lacus isolated from northern peatlands.</title>
        <authorList>
            <person name="Cadillo-Quiroz H."/>
            <person name="Brauer S.L."/>
            <person name="Goodson N."/>
            <person name="Yavitt J.B."/>
            <person name="Zinder S.H."/>
        </authorList>
    </citation>
    <scope>NUCLEOTIDE SEQUENCE [LARGE SCALE GENOMIC DNA]</scope>
    <source>
        <strain evidence="3">DSM 25820 / JCM 18151 / SWAN1</strain>
    </source>
</reference>
<proteinExistence type="predicted"/>
<dbReference type="OrthoDB" id="76585at2157"/>
<organism evidence="2 3">
    <name type="scientific">Methanobacterium paludis (strain DSM 25820 / JCM 18151 / SWAN1)</name>
    <dbReference type="NCBI Taxonomy" id="868131"/>
    <lineage>
        <taxon>Archaea</taxon>
        <taxon>Methanobacteriati</taxon>
        <taxon>Methanobacteriota</taxon>
        <taxon>Methanomada group</taxon>
        <taxon>Methanobacteria</taxon>
        <taxon>Methanobacteriales</taxon>
        <taxon>Methanobacteriaceae</taxon>
        <taxon>Methanobacterium</taxon>
    </lineage>
</organism>
<dbReference type="Proteomes" id="UP000009231">
    <property type="component" value="Chromosome"/>
</dbReference>
<dbReference type="InterPro" id="IPR014229">
    <property type="entry name" value="Spore_YtfJ"/>
</dbReference>
<dbReference type="PANTHER" id="PTHR39162:SF1">
    <property type="entry name" value="SPORULATION PROTEIN YTFJ"/>
    <property type="match status" value="1"/>
</dbReference>
<dbReference type="RefSeq" id="WP_013825219.1">
    <property type="nucleotide sequence ID" value="NC_015574.1"/>
</dbReference>
<keyword evidence="3" id="KW-1185">Reference proteome</keyword>
<dbReference type="EMBL" id="CP002772">
    <property type="protein sequence ID" value="AEG17717.1"/>
    <property type="molecule type" value="Genomic_DNA"/>
</dbReference>
<protein>
    <submittedName>
        <fullName evidence="2">Sporulation protein YtfJ</fullName>
    </submittedName>
</protein>
<gene>
    <name evidence="2" type="ordered locus">MSWAN_0682</name>
</gene>
<dbReference type="Pfam" id="PF09579">
    <property type="entry name" value="Spore_YtfJ"/>
    <property type="match status" value="1"/>
</dbReference>
<evidence type="ECO:0000256" key="1">
    <source>
        <dbReference type="SAM" id="MobiDB-lite"/>
    </source>
</evidence>
<feature type="compositionally biased region" description="Basic and acidic residues" evidence="1">
    <location>
        <begin position="136"/>
        <end position="153"/>
    </location>
</feature>
<dbReference type="GeneID" id="10668174"/>
<dbReference type="PANTHER" id="PTHR39162">
    <property type="entry name" value="GLL3345 PROTEIN"/>
    <property type="match status" value="1"/>
</dbReference>
<dbReference type="AlphaFoldDB" id="F6D6K4"/>
<sequence>MDIGDPIKTTVEEIRKVLNIENVIGEVIETDDKVLIPVTKMGMGFGAGSGEGKAPQGNAGGGAAAAAGAAGIEPVAMVVIFKGVKGIEGVKVLSLKSPDALARVVSEVGTAAVEIMSQGAKMMKEKHQGMKHKGHMKWESEKSKEPEAEEKKV</sequence>
<dbReference type="KEGG" id="mew:MSWAN_0682"/>
<dbReference type="eggNOG" id="arCOG04972">
    <property type="taxonomic scope" value="Archaea"/>
</dbReference>